<dbReference type="GO" id="GO:0035438">
    <property type="term" value="F:cyclic-di-GMP binding"/>
    <property type="evidence" value="ECO:0007669"/>
    <property type="project" value="InterPro"/>
</dbReference>
<dbReference type="Gene3D" id="2.40.10.220">
    <property type="entry name" value="predicted glycosyltransferase like domains"/>
    <property type="match status" value="1"/>
</dbReference>
<evidence type="ECO:0000313" key="2">
    <source>
        <dbReference type="EMBL" id="AQZ95359.1"/>
    </source>
</evidence>
<proteinExistence type="predicted"/>
<dbReference type="Pfam" id="PF07238">
    <property type="entry name" value="PilZ"/>
    <property type="match status" value="1"/>
</dbReference>
<dbReference type="STRING" id="1931241.BVH74_11620"/>
<dbReference type="EMBL" id="CP020100">
    <property type="protein sequence ID" value="AQZ95359.1"/>
    <property type="molecule type" value="Genomic_DNA"/>
</dbReference>
<dbReference type="SUPFAM" id="SSF141371">
    <property type="entry name" value="PilZ domain-like"/>
    <property type="match status" value="1"/>
</dbReference>
<reference evidence="2 3" key="1">
    <citation type="submission" date="2017-03" db="EMBL/GenBank/DDBJ databases">
        <title>Complete genome sequence of the novel DNRA strain Pseudomonas sp. S-6-2 isolated from Chinese polluted river sediment. Journal of Biotechnology.</title>
        <authorList>
            <person name="Li J."/>
            <person name="Xiang F."/>
            <person name="Wang L."/>
            <person name="Xi L."/>
            <person name="Liu J."/>
        </authorList>
    </citation>
    <scope>NUCLEOTIDE SEQUENCE [LARGE SCALE GENOMIC DNA]</scope>
    <source>
        <strain evidence="2 3">S-6-2</strain>
    </source>
</reference>
<dbReference type="InterPro" id="IPR009875">
    <property type="entry name" value="PilZ_domain"/>
</dbReference>
<evidence type="ECO:0000259" key="1">
    <source>
        <dbReference type="Pfam" id="PF07238"/>
    </source>
</evidence>
<dbReference type="RefSeq" id="WP_080050227.1">
    <property type="nucleotide sequence ID" value="NZ_CP020100.1"/>
</dbReference>
<keyword evidence="3" id="KW-1185">Reference proteome</keyword>
<gene>
    <name evidence="2" type="ORF">BVH74_11620</name>
</gene>
<sequence>MSFHDQHYSEKRDFIRMQIESEGQLTLTDSGESFHVHCQDLSSQGAQVILPRAVAEGVAVRFSLASPTPGLPGLEALGRVVRCSADEAQGFRVGIQFDSVG</sequence>
<dbReference type="KEGG" id="ppha:BVH74_11620"/>
<dbReference type="Proteomes" id="UP000243488">
    <property type="component" value="Chromosome"/>
</dbReference>
<dbReference type="AlphaFoldDB" id="A0A1V0B613"/>
<accession>A0A1V0B613</accession>
<evidence type="ECO:0000313" key="3">
    <source>
        <dbReference type="Proteomes" id="UP000243488"/>
    </source>
</evidence>
<name>A0A1V0B613_9GAMM</name>
<protein>
    <recommendedName>
        <fullName evidence="1">PilZ domain-containing protein</fullName>
    </recommendedName>
</protein>
<feature type="domain" description="PilZ" evidence="1">
    <location>
        <begin position="10"/>
        <end position="99"/>
    </location>
</feature>
<organism evidence="2 3">
    <name type="scientific">Halopseudomonas phragmitis</name>
    <dbReference type="NCBI Taxonomy" id="1931241"/>
    <lineage>
        <taxon>Bacteria</taxon>
        <taxon>Pseudomonadati</taxon>
        <taxon>Pseudomonadota</taxon>
        <taxon>Gammaproteobacteria</taxon>
        <taxon>Pseudomonadales</taxon>
        <taxon>Pseudomonadaceae</taxon>
        <taxon>Halopseudomonas</taxon>
    </lineage>
</organism>